<evidence type="ECO:0000256" key="8">
    <source>
        <dbReference type="RuleBase" id="RU000492"/>
    </source>
</evidence>
<feature type="compositionally biased region" description="Gly residues" evidence="9">
    <location>
        <begin position="155"/>
        <end position="171"/>
    </location>
</feature>
<evidence type="ECO:0000256" key="3">
    <source>
        <dbReference type="ARBA" id="ARBA00022801"/>
    </source>
</evidence>
<dbReference type="SUPFAM" id="SSF52540">
    <property type="entry name" value="P-loop containing nucleoside triphosphate hydrolases"/>
    <property type="match status" value="1"/>
</dbReference>
<dbReference type="PROSITE" id="PS51192">
    <property type="entry name" value="HELICASE_ATP_BIND_1"/>
    <property type="match status" value="1"/>
</dbReference>
<sequence>MPIDDSIFHYLLPPLLALLAAAVFVLCDAVHIYKYYAKTSYSLHLRNMDDDWDDGVGDVVVKSPAFNNYDSTVDEGHSLSRGRGFQSFEDTAYEVDKGSNGYGERRGRGGRGGRGGGRGFRNGGPGSREPREYENGDGEDRRDRGERGRGRGRGGRGGGRGGGGGGGGGGDAPEIGEDGEPKKPPVTYVPPEPTDDEQTIFSSTISSGINFDKFDCIAVKVSGENPPRAIDSFETANFRKFVVENILKAGYKKPTPIQKHAIPIIMGGRDLMGCAQTGSGKTAAFLLPIINTLLQDQRELIVGPGGCAQPQVIIVSPTRELTLQIFNEARKFSYGSVLKIAVAYGGTAVRHQGDNISRGCHILVATPGRLHDFVDRNRVSFDGIRFVVLDEADRMLDMGFIPSVEKMMDHPTMVPVSDRQTLMFSATFPEDIQHLAGRFLNNYLFVAVGIVGGASTDVEQIFHQVSKYEKQTTLKKLIDENERKRILVFVETKRNADFIAAMLSEQQMLTSSIHGDRMQREREEALDNFKSGRHFILVATAVAARGLDIKNVDIVVNYDLPKSIDEYVHRIGRTGRVGNRGKAVSFYDSDQDIGLAADLAKILRQAEQPVPDFLQGGGTATYRGNKYGGSDIRDFNNAAPAADQGQEPEEEW</sequence>
<dbReference type="FunFam" id="3.40.50.300:FF:000008">
    <property type="entry name" value="ATP-dependent RNA helicase RhlB"/>
    <property type="match status" value="1"/>
</dbReference>
<dbReference type="PROSITE" id="PS51195">
    <property type="entry name" value="Q_MOTIF"/>
    <property type="match status" value="1"/>
</dbReference>
<dbReference type="GO" id="GO:0031047">
    <property type="term" value="P:regulatory ncRNA-mediated gene silencing"/>
    <property type="evidence" value="ECO:0007669"/>
    <property type="project" value="UniProtKB-ARBA"/>
</dbReference>
<dbReference type="InterPro" id="IPR014001">
    <property type="entry name" value="Helicase_ATP-bd"/>
</dbReference>
<dbReference type="GO" id="GO:0003724">
    <property type="term" value="F:RNA helicase activity"/>
    <property type="evidence" value="ECO:0007669"/>
    <property type="project" value="UniProtKB-EC"/>
</dbReference>
<keyword evidence="4 8" id="KW-0347">Helicase</keyword>
<evidence type="ECO:0000259" key="10">
    <source>
        <dbReference type="PROSITE" id="PS51192"/>
    </source>
</evidence>
<evidence type="ECO:0000259" key="11">
    <source>
        <dbReference type="PROSITE" id="PS51194"/>
    </source>
</evidence>
<evidence type="ECO:0000313" key="13">
    <source>
        <dbReference type="EMBL" id="CAD0203110.1"/>
    </source>
</evidence>
<dbReference type="GO" id="GO:0005524">
    <property type="term" value="F:ATP binding"/>
    <property type="evidence" value="ECO:0007669"/>
    <property type="project" value="UniProtKB-KW"/>
</dbReference>
<dbReference type="OrthoDB" id="196131at2759"/>
<gene>
    <name evidence="13" type="ORF">CINC_LOCUS4765</name>
</gene>
<feature type="short sequence motif" description="Q motif" evidence="7">
    <location>
        <begin position="231"/>
        <end position="259"/>
    </location>
</feature>
<accession>A0A9N8Q1C7</accession>
<organism evidence="13 14">
    <name type="scientific">Chrysodeixis includens</name>
    <name type="common">Soybean looper</name>
    <name type="synonym">Pseudoplusia includens</name>
    <dbReference type="NCBI Taxonomy" id="689277"/>
    <lineage>
        <taxon>Eukaryota</taxon>
        <taxon>Metazoa</taxon>
        <taxon>Ecdysozoa</taxon>
        <taxon>Arthropoda</taxon>
        <taxon>Hexapoda</taxon>
        <taxon>Insecta</taxon>
        <taxon>Pterygota</taxon>
        <taxon>Neoptera</taxon>
        <taxon>Endopterygota</taxon>
        <taxon>Lepidoptera</taxon>
        <taxon>Glossata</taxon>
        <taxon>Ditrysia</taxon>
        <taxon>Noctuoidea</taxon>
        <taxon>Noctuidae</taxon>
        <taxon>Plusiinae</taxon>
        <taxon>Chrysodeixis</taxon>
    </lineage>
</organism>
<name>A0A9N8Q1C7_CHRIL</name>
<evidence type="ECO:0000313" key="14">
    <source>
        <dbReference type="Proteomes" id="UP001154114"/>
    </source>
</evidence>
<reference evidence="13" key="1">
    <citation type="submission" date="2021-12" db="EMBL/GenBank/DDBJ databases">
        <authorList>
            <person name="King R."/>
        </authorList>
    </citation>
    <scope>NUCLEOTIDE SEQUENCE</scope>
</reference>
<dbReference type="EC" id="3.6.4.13" evidence="1"/>
<keyword evidence="2 8" id="KW-0547">Nucleotide-binding</keyword>
<feature type="region of interest" description="Disordered" evidence="9">
    <location>
        <begin position="625"/>
        <end position="652"/>
    </location>
</feature>
<comment type="similarity">
    <text evidence="8">Belongs to the DEAD box helicase family.</text>
</comment>
<dbReference type="SMART" id="SM00487">
    <property type="entry name" value="DEXDc"/>
    <property type="match status" value="1"/>
</dbReference>
<dbReference type="CDD" id="cd18787">
    <property type="entry name" value="SF2_C_DEAD"/>
    <property type="match status" value="1"/>
</dbReference>
<dbReference type="InterPro" id="IPR011545">
    <property type="entry name" value="DEAD/DEAH_box_helicase_dom"/>
</dbReference>
<evidence type="ECO:0000256" key="7">
    <source>
        <dbReference type="PROSITE-ProRule" id="PRU00552"/>
    </source>
</evidence>
<dbReference type="Proteomes" id="UP001154114">
    <property type="component" value="Chromosome 18"/>
</dbReference>
<evidence type="ECO:0000256" key="9">
    <source>
        <dbReference type="SAM" id="MobiDB-lite"/>
    </source>
</evidence>
<feature type="region of interest" description="Disordered" evidence="9">
    <location>
        <begin position="91"/>
        <end position="197"/>
    </location>
</feature>
<dbReference type="SMART" id="SM00490">
    <property type="entry name" value="HELICc"/>
    <property type="match status" value="1"/>
</dbReference>
<dbReference type="EMBL" id="LR824021">
    <property type="protein sequence ID" value="CAD0203110.1"/>
    <property type="molecule type" value="Genomic_DNA"/>
</dbReference>
<dbReference type="InterPro" id="IPR027417">
    <property type="entry name" value="P-loop_NTPase"/>
</dbReference>
<evidence type="ECO:0000256" key="4">
    <source>
        <dbReference type="ARBA" id="ARBA00022806"/>
    </source>
</evidence>
<keyword evidence="3 8" id="KW-0378">Hydrolase</keyword>
<dbReference type="GO" id="GO:0016787">
    <property type="term" value="F:hydrolase activity"/>
    <property type="evidence" value="ECO:0007669"/>
    <property type="project" value="UniProtKB-KW"/>
</dbReference>
<dbReference type="InterPro" id="IPR001650">
    <property type="entry name" value="Helicase_C-like"/>
</dbReference>
<feature type="domain" description="Helicase ATP-binding" evidence="10">
    <location>
        <begin position="262"/>
        <end position="446"/>
    </location>
</feature>
<feature type="domain" description="Helicase C-terminal" evidence="11">
    <location>
        <begin position="473"/>
        <end position="618"/>
    </location>
</feature>
<evidence type="ECO:0000256" key="2">
    <source>
        <dbReference type="ARBA" id="ARBA00022741"/>
    </source>
</evidence>
<dbReference type="PANTHER" id="PTHR47958">
    <property type="entry name" value="ATP-DEPENDENT RNA HELICASE DBP3"/>
    <property type="match status" value="1"/>
</dbReference>
<protein>
    <recommendedName>
        <fullName evidence="1">RNA helicase</fullName>
        <ecNumber evidence="1">3.6.4.13</ecNumber>
    </recommendedName>
</protein>
<keyword evidence="5 8" id="KW-0067">ATP-binding</keyword>
<dbReference type="Pfam" id="PF00270">
    <property type="entry name" value="DEAD"/>
    <property type="match status" value="1"/>
</dbReference>
<evidence type="ECO:0000256" key="5">
    <source>
        <dbReference type="ARBA" id="ARBA00022840"/>
    </source>
</evidence>
<dbReference type="FunFam" id="3.40.50.300:FF:000397">
    <property type="entry name" value="Probable ATP-dependent RNA helicase DDX4"/>
    <property type="match status" value="1"/>
</dbReference>
<evidence type="ECO:0000259" key="12">
    <source>
        <dbReference type="PROSITE" id="PS51195"/>
    </source>
</evidence>
<comment type="catalytic activity">
    <reaction evidence="6">
        <text>ATP + H2O = ADP + phosphate + H(+)</text>
        <dbReference type="Rhea" id="RHEA:13065"/>
        <dbReference type="ChEBI" id="CHEBI:15377"/>
        <dbReference type="ChEBI" id="CHEBI:15378"/>
        <dbReference type="ChEBI" id="CHEBI:30616"/>
        <dbReference type="ChEBI" id="CHEBI:43474"/>
        <dbReference type="ChEBI" id="CHEBI:456216"/>
        <dbReference type="EC" id="3.6.4.13"/>
    </reaction>
</comment>
<dbReference type="AlphaFoldDB" id="A0A9N8Q1C7"/>
<evidence type="ECO:0000256" key="6">
    <source>
        <dbReference type="ARBA" id="ARBA00047984"/>
    </source>
</evidence>
<proteinExistence type="inferred from homology"/>
<dbReference type="PROSITE" id="PS00039">
    <property type="entry name" value="DEAD_ATP_HELICASE"/>
    <property type="match status" value="1"/>
</dbReference>
<evidence type="ECO:0000256" key="1">
    <source>
        <dbReference type="ARBA" id="ARBA00012552"/>
    </source>
</evidence>
<dbReference type="Pfam" id="PF00271">
    <property type="entry name" value="Helicase_C"/>
    <property type="match status" value="1"/>
</dbReference>
<feature type="compositionally biased region" description="Basic and acidic residues" evidence="9">
    <location>
        <begin position="128"/>
        <end position="149"/>
    </location>
</feature>
<dbReference type="InterPro" id="IPR000629">
    <property type="entry name" value="RNA-helicase_DEAD-box_CS"/>
</dbReference>
<feature type="domain" description="DEAD-box RNA helicase Q" evidence="12">
    <location>
        <begin position="231"/>
        <end position="259"/>
    </location>
</feature>
<dbReference type="PROSITE" id="PS51194">
    <property type="entry name" value="HELICASE_CTER"/>
    <property type="match status" value="1"/>
</dbReference>
<dbReference type="InterPro" id="IPR014014">
    <property type="entry name" value="RNA_helicase_DEAD_Q_motif"/>
</dbReference>
<dbReference type="GO" id="GO:0003676">
    <property type="term" value="F:nucleic acid binding"/>
    <property type="evidence" value="ECO:0007669"/>
    <property type="project" value="InterPro"/>
</dbReference>
<keyword evidence="14" id="KW-1185">Reference proteome</keyword>
<dbReference type="Gene3D" id="3.40.50.300">
    <property type="entry name" value="P-loop containing nucleotide triphosphate hydrolases"/>
    <property type="match status" value="2"/>
</dbReference>
<feature type="compositionally biased region" description="Gly residues" evidence="9">
    <location>
        <begin position="110"/>
        <end position="126"/>
    </location>
</feature>